<dbReference type="Proteomes" id="UP000230551">
    <property type="component" value="Unassembled WGS sequence"/>
</dbReference>
<evidence type="ECO:0000256" key="6">
    <source>
        <dbReference type="SAM" id="MobiDB-lite"/>
    </source>
</evidence>
<dbReference type="InterPro" id="IPR029044">
    <property type="entry name" value="Nucleotide-diphossugar_trans"/>
</dbReference>
<keyword evidence="3 5" id="KW-0547">Nucleotide-binding</keyword>
<evidence type="ECO:0000313" key="8">
    <source>
        <dbReference type="Proteomes" id="UP000230551"/>
    </source>
</evidence>
<comment type="function">
    <text evidence="5">Guanylyltransferase that catalyzes the activation of phosphoenolpyruvate (PEP) as enolpyruvoyl-2-diphospho-5'-guanosine, via the condensation of PEP with GTP. It is involved in the biosynthesis of coenzyme F420, a hydride carrier cofactor.</text>
</comment>
<comment type="pathway">
    <text evidence="5">Cofactor biosynthesis; coenzyme F420 biosynthesis.</text>
</comment>
<comment type="similarity">
    <text evidence="5">Belongs to the CofC family.</text>
</comment>
<sequence length="226" mass="23439">MNPIPPERRPVGVIIAVKRLARAKTRLSPEFDPDVRERLVLAMLLDTASAAAEVLGAPAVTVVTPDPTVAAAVRALGMVCATDPTPAGHPDPLNQALRAGVGAIDSVVLHGDLPALRPEEFAAALESARAHPRSFVADRHGDGTSALFTFGASFDPRFGPGSAARHRESGAVELAGDWPGLRCDVDTPQDLIAAAALGVGRHSQNFISGSSARHPHSSSGGHRDGE</sequence>
<dbReference type="HAMAP" id="MF_02114">
    <property type="entry name" value="CofC"/>
    <property type="match status" value="1"/>
</dbReference>
<accession>A0A2G5PAF7</accession>
<evidence type="ECO:0000313" key="7">
    <source>
        <dbReference type="EMBL" id="PIB74973.1"/>
    </source>
</evidence>
<dbReference type="EC" id="2.7.7.105" evidence="5"/>
<dbReference type="PANTHER" id="PTHR40392:SF1">
    <property type="entry name" value="2-PHOSPHO-L-LACTATE GUANYLYLTRANSFERASE"/>
    <property type="match status" value="1"/>
</dbReference>
<proteinExistence type="inferred from homology"/>
<reference evidence="7 8" key="1">
    <citation type="journal article" date="2017" name="Infect. Genet. Evol.">
        <title>The new phylogeny of the genus Mycobacterium: The old and the news.</title>
        <authorList>
            <person name="Tortoli E."/>
            <person name="Fedrizzi T."/>
            <person name="Meehan C.J."/>
            <person name="Trovato A."/>
            <person name="Grottola A."/>
            <person name="Giacobazzi E."/>
            <person name="Serpini G.F."/>
            <person name="Tagliazucchi S."/>
            <person name="Fabio A."/>
            <person name="Bettua C."/>
            <person name="Bertorelli R."/>
            <person name="Frascaro F."/>
            <person name="De Sanctis V."/>
            <person name="Pecorari M."/>
            <person name="Jousson O."/>
            <person name="Segata N."/>
            <person name="Cirillo D.M."/>
        </authorList>
    </citation>
    <scope>NUCLEOTIDE SEQUENCE [LARGE SCALE GENOMIC DNA]</scope>
    <source>
        <strain evidence="7 8">CIP1034565</strain>
    </source>
</reference>
<dbReference type="PANTHER" id="PTHR40392">
    <property type="entry name" value="2-PHOSPHO-L-LACTATE GUANYLYLTRANSFERASE"/>
    <property type="match status" value="1"/>
</dbReference>
<gene>
    <name evidence="7" type="primary">cofC</name>
    <name evidence="5" type="synonym">fbiD</name>
    <name evidence="7" type="ORF">CQY22_011380</name>
</gene>
<keyword evidence="1 5" id="KW-0808">Transferase</keyword>
<dbReference type="NCBIfam" id="TIGR03552">
    <property type="entry name" value="F420_cofC"/>
    <property type="match status" value="1"/>
</dbReference>
<name>A0A2G5PAF7_9MYCO</name>
<dbReference type="GO" id="GO:0052645">
    <property type="term" value="P:F420-0 metabolic process"/>
    <property type="evidence" value="ECO:0007669"/>
    <property type="project" value="UniProtKB-UniRule"/>
</dbReference>
<keyword evidence="4 5" id="KW-0342">GTP-binding</keyword>
<dbReference type="Pfam" id="PF01983">
    <property type="entry name" value="CofC"/>
    <property type="match status" value="1"/>
</dbReference>
<dbReference type="AlphaFoldDB" id="A0A2G5PAF7"/>
<evidence type="ECO:0000256" key="5">
    <source>
        <dbReference type="HAMAP-Rule" id="MF_02114"/>
    </source>
</evidence>
<dbReference type="GO" id="GO:0005525">
    <property type="term" value="F:GTP binding"/>
    <property type="evidence" value="ECO:0007669"/>
    <property type="project" value="UniProtKB-KW"/>
</dbReference>
<dbReference type="STRING" id="85968.GCA_900073015_00454"/>
<evidence type="ECO:0000256" key="3">
    <source>
        <dbReference type="ARBA" id="ARBA00022741"/>
    </source>
</evidence>
<dbReference type="OrthoDB" id="9151145at2"/>
<keyword evidence="8" id="KW-1185">Reference proteome</keyword>
<feature type="binding site" evidence="5">
    <location>
        <position position="159"/>
    </location>
    <ligand>
        <name>phosphoenolpyruvate</name>
        <dbReference type="ChEBI" id="CHEBI:58702"/>
    </ligand>
</feature>
<dbReference type="EMBL" id="PDCN02000013">
    <property type="protein sequence ID" value="PIB74973.1"/>
    <property type="molecule type" value="Genomic_DNA"/>
</dbReference>
<dbReference type="SUPFAM" id="SSF53448">
    <property type="entry name" value="Nucleotide-diphospho-sugar transferases"/>
    <property type="match status" value="1"/>
</dbReference>
<feature type="compositionally biased region" description="Low complexity" evidence="6">
    <location>
        <begin position="208"/>
        <end position="220"/>
    </location>
</feature>
<feature type="binding site" evidence="5">
    <location>
        <position position="162"/>
    </location>
    <ligand>
        <name>phosphoenolpyruvate</name>
        <dbReference type="ChEBI" id="CHEBI:58702"/>
    </ligand>
</feature>
<protein>
    <recommendedName>
        <fullName evidence="5">Phosphoenolpyruvate guanylyltransferase</fullName>
        <shortName evidence="5">PEP guanylyltransferase</shortName>
        <ecNumber evidence="5">2.7.7.105</ecNumber>
    </recommendedName>
</protein>
<keyword evidence="2 5" id="KW-0548">Nucleotidyltransferase</keyword>
<dbReference type="GO" id="GO:0043814">
    <property type="term" value="F:phospholactate guanylyltransferase activity"/>
    <property type="evidence" value="ECO:0007669"/>
    <property type="project" value="InterPro"/>
</dbReference>
<feature type="binding site" evidence="5">
    <location>
        <position position="144"/>
    </location>
    <ligand>
        <name>phosphoenolpyruvate</name>
        <dbReference type="ChEBI" id="CHEBI:58702"/>
    </ligand>
</feature>
<dbReference type="Gene3D" id="3.90.550.10">
    <property type="entry name" value="Spore Coat Polysaccharide Biosynthesis Protein SpsA, Chain A"/>
    <property type="match status" value="1"/>
</dbReference>
<organism evidence="7 8">
    <name type="scientific">Mycolicibacterium brumae</name>
    <dbReference type="NCBI Taxonomy" id="85968"/>
    <lineage>
        <taxon>Bacteria</taxon>
        <taxon>Bacillati</taxon>
        <taxon>Actinomycetota</taxon>
        <taxon>Actinomycetes</taxon>
        <taxon>Mycobacteriales</taxon>
        <taxon>Mycobacteriaceae</taxon>
        <taxon>Mycolicibacterium</taxon>
    </lineage>
</organism>
<feature type="region of interest" description="Disordered" evidence="6">
    <location>
        <begin position="206"/>
        <end position="226"/>
    </location>
</feature>
<comment type="catalytic activity">
    <reaction evidence="5">
        <text>phosphoenolpyruvate + GTP + H(+) = enolpyruvoyl-2-diphospho-5'-guanosine + diphosphate</text>
        <dbReference type="Rhea" id="RHEA:30519"/>
        <dbReference type="ChEBI" id="CHEBI:15378"/>
        <dbReference type="ChEBI" id="CHEBI:33019"/>
        <dbReference type="ChEBI" id="CHEBI:37565"/>
        <dbReference type="ChEBI" id="CHEBI:58702"/>
        <dbReference type="ChEBI" id="CHEBI:143701"/>
        <dbReference type="EC" id="2.7.7.105"/>
    </reaction>
</comment>
<evidence type="ECO:0000256" key="4">
    <source>
        <dbReference type="ARBA" id="ARBA00023134"/>
    </source>
</evidence>
<dbReference type="UniPathway" id="UPA00071"/>
<comment type="caution">
    <text evidence="7">The sequence shown here is derived from an EMBL/GenBank/DDBJ whole genome shotgun (WGS) entry which is preliminary data.</text>
</comment>
<dbReference type="InterPro" id="IPR002835">
    <property type="entry name" value="CofC"/>
</dbReference>
<evidence type="ECO:0000256" key="1">
    <source>
        <dbReference type="ARBA" id="ARBA00022679"/>
    </source>
</evidence>
<evidence type="ECO:0000256" key="2">
    <source>
        <dbReference type="ARBA" id="ARBA00022695"/>
    </source>
</evidence>